<name>A0A4C1TZG3_EUMVA</name>
<keyword evidence="3" id="KW-1185">Reference proteome</keyword>
<evidence type="ECO:0000256" key="1">
    <source>
        <dbReference type="SAM" id="MobiDB-lite"/>
    </source>
</evidence>
<dbReference type="EMBL" id="BGZK01000108">
    <property type="protein sequence ID" value="GBP19452.1"/>
    <property type="molecule type" value="Genomic_DNA"/>
</dbReference>
<reference evidence="2 3" key="1">
    <citation type="journal article" date="2019" name="Commun. Biol.">
        <title>The bagworm genome reveals a unique fibroin gene that provides high tensile strength.</title>
        <authorList>
            <person name="Kono N."/>
            <person name="Nakamura H."/>
            <person name="Ohtoshi R."/>
            <person name="Tomita M."/>
            <person name="Numata K."/>
            <person name="Arakawa K."/>
        </authorList>
    </citation>
    <scope>NUCLEOTIDE SEQUENCE [LARGE SCALE GENOMIC DNA]</scope>
</reference>
<accession>A0A4C1TZG3</accession>
<gene>
    <name evidence="2" type="ORF">EVAR_15800_1</name>
</gene>
<evidence type="ECO:0000313" key="3">
    <source>
        <dbReference type="Proteomes" id="UP000299102"/>
    </source>
</evidence>
<dbReference type="Proteomes" id="UP000299102">
    <property type="component" value="Unassembled WGS sequence"/>
</dbReference>
<evidence type="ECO:0000313" key="2">
    <source>
        <dbReference type="EMBL" id="GBP19452.1"/>
    </source>
</evidence>
<dbReference type="OrthoDB" id="6513267at2759"/>
<dbReference type="AlphaFoldDB" id="A0A4C1TZG3"/>
<feature type="compositionally biased region" description="Pro residues" evidence="1">
    <location>
        <begin position="273"/>
        <end position="284"/>
    </location>
</feature>
<protein>
    <recommendedName>
        <fullName evidence="4">Reverse transcriptase domain-containing protein</fullName>
    </recommendedName>
</protein>
<feature type="region of interest" description="Disordered" evidence="1">
    <location>
        <begin position="258"/>
        <end position="288"/>
    </location>
</feature>
<organism evidence="2 3">
    <name type="scientific">Eumeta variegata</name>
    <name type="common">Bagworm moth</name>
    <name type="synonym">Eumeta japonica</name>
    <dbReference type="NCBI Taxonomy" id="151549"/>
    <lineage>
        <taxon>Eukaryota</taxon>
        <taxon>Metazoa</taxon>
        <taxon>Ecdysozoa</taxon>
        <taxon>Arthropoda</taxon>
        <taxon>Hexapoda</taxon>
        <taxon>Insecta</taxon>
        <taxon>Pterygota</taxon>
        <taxon>Neoptera</taxon>
        <taxon>Endopterygota</taxon>
        <taxon>Lepidoptera</taxon>
        <taxon>Glossata</taxon>
        <taxon>Ditrysia</taxon>
        <taxon>Tineoidea</taxon>
        <taxon>Psychidae</taxon>
        <taxon>Oiketicinae</taxon>
        <taxon>Eumeta</taxon>
    </lineage>
</organism>
<proteinExistence type="predicted"/>
<sequence>MRFALNLRHYGVRGLSLGLLESYWSGKVQSLDINVESSSGSTISMDVPQGSLLGPFLFLVYINDVPHLVKDEHRIVLFAGGTSVLIKEHLQAAVCRGGAVMLCQTCKCKRLIFLLSARIEWRVGAGTRAGRGGRWAVPDHIANYTYETSDEISKSAYFAPPRKKERNRIDARSRPNIKSGANSVIPLPTDIKYERPGGIPERVLGSARARPAALGRARAGGAAVSRGALGAEVVGSPRSSCRSVTVSASISGCRAAASDSAERQVMHSSGRAPDPPRSLRPSAPPAVHAPAKWAASAAARGAPSENYVICTGFRVDSPPHSIAPG</sequence>
<comment type="caution">
    <text evidence="2">The sequence shown here is derived from an EMBL/GenBank/DDBJ whole genome shotgun (WGS) entry which is preliminary data.</text>
</comment>
<evidence type="ECO:0008006" key="4">
    <source>
        <dbReference type="Google" id="ProtNLM"/>
    </source>
</evidence>